<dbReference type="Proteomes" id="UP001057452">
    <property type="component" value="Chromosome 7"/>
</dbReference>
<organism evidence="1 2">
    <name type="scientific">Chaenocephalus aceratus</name>
    <name type="common">Blackfin icefish</name>
    <name type="synonym">Chaenichthys aceratus</name>
    <dbReference type="NCBI Taxonomy" id="36190"/>
    <lineage>
        <taxon>Eukaryota</taxon>
        <taxon>Metazoa</taxon>
        <taxon>Chordata</taxon>
        <taxon>Craniata</taxon>
        <taxon>Vertebrata</taxon>
        <taxon>Euteleostomi</taxon>
        <taxon>Actinopterygii</taxon>
        <taxon>Neopterygii</taxon>
        <taxon>Teleostei</taxon>
        <taxon>Neoteleostei</taxon>
        <taxon>Acanthomorphata</taxon>
        <taxon>Eupercaria</taxon>
        <taxon>Perciformes</taxon>
        <taxon>Notothenioidei</taxon>
        <taxon>Channichthyidae</taxon>
        <taxon>Chaenocephalus</taxon>
    </lineage>
</organism>
<dbReference type="EMBL" id="CM043791">
    <property type="protein sequence ID" value="KAI4823275.1"/>
    <property type="molecule type" value="Genomic_DNA"/>
</dbReference>
<sequence length="168" mass="18050">MHDFMLLKSTTACARRGSDQGTPPAPSVEHPTTIAPEILRGEDYGFSVDWWALGVLMFEMMAGRSPFDIITDNPDMNTEEYLFQVRASRLASATSPSSCRLAGGAAGSHTSSCQRKPTRSLQVPPSHMPPMDPVPALLRSQCCNPIASDTHTFDSVGSQAQGGILVIT</sequence>
<proteinExistence type="predicted"/>
<keyword evidence="2" id="KW-1185">Reference proteome</keyword>
<name>A0ACB9X9R3_CHAAC</name>
<accession>A0ACB9X9R3</accession>
<protein>
    <submittedName>
        <fullName evidence="1">Uncharacterized protein</fullName>
    </submittedName>
</protein>
<evidence type="ECO:0000313" key="2">
    <source>
        <dbReference type="Proteomes" id="UP001057452"/>
    </source>
</evidence>
<reference evidence="1" key="1">
    <citation type="submission" date="2022-05" db="EMBL/GenBank/DDBJ databases">
        <title>Chromosome-level genome of Chaenocephalus aceratus.</title>
        <authorList>
            <person name="Park H."/>
        </authorList>
    </citation>
    <scope>NUCLEOTIDE SEQUENCE</scope>
    <source>
        <strain evidence="1">KU_202001</strain>
    </source>
</reference>
<gene>
    <name evidence="1" type="ORF">KUCAC02_011870</name>
</gene>
<evidence type="ECO:0000313" key="1">
    <source>
        <dbReference type="EMBL" id="KAI4823275.1"/>
    </source>
</evidence>
<comment type="caution">
    <text evidence="1">The sequence shown here is derived from an EMBL/GenBank/DDBJ whole genome shotgun (WGS) entry which is preliminary data.</text>
</comment>